<evidence type="ECO:0000256" key="5">
    <source>
        <dbReference type="ARBA" id="ARBA00023049"/>
    </source>
</evidence>
<evidence type="ECO:0000256" key="1">
    <source>
        <dbReference type="ARBA" id="ARBA00022670"/>
    </source>
</evidence>
<dbReference type="InterPro" id="IPR001405">
    <property type="entry name" value="UPF0758"/>
</dbReference>
<keyword evidence="8" id="KW-1185">Reference proteome</keyword>
<dbReference type="RefSeq" id="WP_204195504.1">
    <property type="nucleotide sequence ID" value="NZ_JAFEMC010000001.1"/>
</dbReference>
<organism evidence="7 8">
    <name type="scientific">Sphingomonas longa</name>
    <dbReference type="NCBI Taxonomy" id="2778730"/>
    <lineage>
        <taxon>Bacteria</taxon>
        <taxon>Pseudomonadati</taxon>
        <taxon>Pseudomonadota</taxon>
        <taxon>Alphaproteobacteria</taxon>
        <taxon>Sphingomonadales</taxon>
        <taxon>Sphingomonadaceae</taxon>
        <taxon>Sphingomonas</taxon>
    </lineage>
</organism>
<comment type="caution">
    <text evidence="7">The sequence shown here is derived from an EMBL/GenBank/DDBJ whole genome shotgun (WGS) entry which is preliminary data.</text>
</comment>
<keyword evidence="2" id="KW-0479">Metal-binding</keyword>
<evidence type="ECO:0000313" key="8">
    <source>
        <dbReference type="Proteomes" id="UP000763641"/>
    </source>
</evidence>
<keyword evidence="3" id="KW-0378">Hydrolase</keyword>
<evidence type="ECO:0000256" key="2">
    <source>
        <dbReference type="ARBA" id="ARBA00022723"/>
    </source>
</evidence>
<dbReference type="Proteomes" id="UP000763641">
    <property type="component" value="Unassembled WGS sequence"/>
</dbReference>
<keyword evidence="4" id="KW-0862">Zinc</keyword>
<dbReference type="InterPro" id="IPR037518">
    <property type="entry name" value="MPN"/>
</dbReference>
<proteinExistence type="predicted"/>
<dbReference type="Gene3D" id="3.40.140.10">
    <property type="entry name" value="Cytidine Deaminase, domain 2"/>
    <property type="match status" value="1"/>
</dbReference>
<evidence type="ECO:0000256" key="4">
    <source>
        <dbReference type="ARBA" id="ARBA00022833"/>
    </source>
</evidence>
<feature type="domain" description="MPN" evidence="6">
    <location>
        <begin position="11"/>
        <end position="132"/>
    </location>
</feature>
<dbReference type="PROSITE" id="PS50249">
    <property type="entry name" value="MPN"/>
    <property type="match status" value="1"/>
</dbReference>
<evidence type="ECO:0000313" key="7">
    <source>
        <dbReference type="EMBL" id="MBM6575634.1"/>
    </source>
</evidence>
<protein>
    <recommendedName>
        <fullName evidence="6">MPN domain-containing protein</fullName>
    </recommendedName>
</protein>
<keyword evidence="1" id="KW-0645">Protease</keyword>
<sequence>MPSREDHHHDQLVSTLEDALHLFANLRDQANEMAAVAFLSPERRLLGLRHLAGLGSSVTIPVRAIARDALAMDATLAILAHNHPAGDSTPSADDLHATQLLARGLAAVGVTLLDHLVIAHSGTTSFAALGYL</sequence>
<gene>
    <name evidence="7" type="ORF">ILT43_04565</name>
</gene>
<keyword evidence="5" id="KW-0482">Metalloprotease</keyword>
<evidence type="ECO:0000256" key="3">
    <source>
        <dbReference type="ARBA" id="ARBA00022801"/>
    </source>
</evidence>
<dbReference type="InterPro" id="IPR025657">
    <property type="entry name" value="RadC_JAB"/>
</dbReference>
<name>A0ABS2D406_9SPHN</name>
<dbReference type="PANTHER" id="PTHR30471:SF3">
    <property type="entry name" value="UPF0758 PROTEIN YEES-RELATED"/>
    <property type="match status" value="1"/>
</dbReference>
<dbReference type="Pfam" id="PF04002">
    <property type="entry name" value="RadC"/>
    <property type="match status" value="1"/>
</dbReference>
<evidence type="ECO:0000259" key="6">
    <source>
        <dbReference type="PROSITE" id="PS50249"/>
    </source>
</evidence>
<reference evidence="7 8" key="1">
    <citation type="submission" date="2020-12" db="EMBL/GenBank/DDBJ databases">
        <title>Sphingomonas sp.</title>
        <authorList>
            <person name="Kim M.K."/>
        </authorList>
    </citation>
    <scope>NUCLEOTIDE SEQUENCE [LARGE SCALE GENOMIC DNA]</scope>
    <source>
        <strain evidence="7 8">BT552</strain>
    </source>
</reference>
<dbReference type="PANTHER" id="PTHR30471">
    <property type="entry name" value="DNA REPAIR PROTEIN RADC"/>
    <property type="match status" value="1"/>
</dbReference>
<dbReference type="EMBL" id="JAFEMC010000001">
    <property type="protein sequence ID" value="MBM6575634.1"/>
    <property type="molecule type" value="Genomic_DNA"/>
</dbReference>
<accession>A0ABS2D406</accession>